<dbReference type="InterPro" id="IPR043519">
    <property type="entry name" value="NT_sf"/>
</dbReference>
<feature type="compositionally biased region" description="Basic residues" evidence="3">
    <location>
        <begin position="520"/>
        <end position="529"/>
    </location>
</feature>
<organism evidence="6">
    <name type="scientific">Dunaliella tertiolecta</name>
    <name type="common">Green alga</name>
    <dbReference type="NCBI Taxonomy" id="3047"/>
    <lineage>
        <taxon>Eukaryota</taxon>
        <taxon>Viridiplantae</taxon>
        <taxon>Chlorophyta</taxon>
        <taxon>core chlorophytes</taxon>
        <taxon>Chlorophyceae</taxon>
        <taxon>CS clade</taxon>
        <taxon>Chlamydomonadales</taxon>
        <taxon>Dunaliellaceae</taxon>
        <taxon>Dunaliella</taxon>
    </lineage>
</organism>
<feature type="domain" description="PAP-associated" evidence="4">
    <location>
        <begin position="376"/>
        <end position="415"/>
    </location>
</feature>
<dbReference type="GO" id="GO:0031499">
    <property type="term" value="C:TRAMP complex"/>
    <property type="evidence" value="ECO:0007669"/>
    <property type="project" value="TreeGrafter"/>
</dbReference>
<keyword evidence="1" id="KW-0479">Metal-binding</keyword>
<dbReference type="PANTHER" id="PTHR23092">
    <property type="entry name" value="POLY(A) RNA POLYMERASE"/>
    <property type="match status" value="1"/>
</dbReference>
<feature type="region of interest" description="Disordered" evidence="3">
    <location>
        <begin position="99"/>
        <end position="166"/>
    </location>
</feature>
<feature type="compositionally biased region" description="Basic residues" evidence="3">
    <location>
        <begin position="116"/>
        <end position="127"/>
    </location>
</feature>
<name>A0A7S3VSE0_DUNTE</name>
<dbReference type="EMBL" id="HBIP01029356">
    <property type="protein sequence ID" value="CAE0502684.1"/>
    <property type="molecule type" value="Transcribed_RNA"/>
</dbReference>
<dbReference type="GO" id="GO:0046872">
    <property type="term" value="F:metal ion binding"/>
    <property type="evidence" value="ECO:0007669"/>
    <property type="project" value="UniProtKB-KW"/>
</dbReference>
<evidence type="ECO:0000259" key="4">
    <source>
        <dbReference type="Pfam" id="PF03828"/>
    </source>
</evidence>
<evidence type="ECO:0000256" key="2">
    <source>
        <dbReference type="ARBA" id="ARBA00022842"/>
    </source>
</evidence>
<evidence type="ECO:0008006" key="7">
    <source>
        <dbReference type="Google" id="ProtNLM"/>
    </source>
</evidence>
<evidence type="ECO:0000313" key="6">
    <source>
        <dbReference type="EMBL" id="CAE0502684.1"/>
    </source>
</evidence>
<feature type="region of interest" description="Disordered" evidence="3">
    <location>
        <begin position="515"/>
        <end position="544"/>
    </location>
</feature>
<evidence type="ECO:0000259" key="5">
    <source>
        <dbReference type="Pfam" id="PF22600"/>
    </source>
</evidence>
<dbReference type="AlphaFoldDB" id="A0A7S3VSE0"/>
<evidence type="ECO:0000256" key="1">
    <source>
        <dbReference type="ARBA" id="ARBA00022723"/>
    </source>
</evidence>
<dbReference type="CDD" id="cd05402">
    <property type="entry name" value="NT_PAP_TUTase"/>
    <property type="match status" value="1"/>
</dbReference>
<keyword evidence="2" id="KW-0460">Magnesium</keyword>
<sequence>MNASQCTSAPLCVSQQQAMQHLRILARTLAPGLSRASSSLSRQCSTICSSSTSSSSSSSSLGGRDSSPLLASTFPETAVSAMTSPTPFASQHLALCTNSWGGPPSRQPHLPSSRHVQARLHARHARHLSSMQAVQQFSATTGGPSSSSSSGNFLPGPQQPQVPPRRVKYSPLHYDIEEFCRKVVPTEEERKLKLQVIEIVRSCANRAFADVRDVDVEVFGSFANGLSTWSSDVDVCVTGLMAPDRITGCYDVKERGKVTVRLRKIGDYLRRHKKLEHPQITVIPKARIPIIKLRARSVQVDISISDDSGPRAARFLAQQARALPPMRALVLVLKCYLKSLGLNEVATGGLSSYSLCNMVIAHLQEELKAGRDIYDLGESLYAFLLRYGEEFDYETEAVSVASGGIVSKRALGFAMKSARFAAAASSYDDGVPWYERLCVDCPLSGRDVSNGTFRIDSARTAFVRAARKLEALARGRRADGSINYLSALFEVDRITTRTKRPIALIDDEDLADQWEGGGRGRGRLPGGRRRGNENPDELSPDDVEEIMRRLEGY</sequence>
<dbReference type="GO" id="GO:0003729">
    <property type="term" value="F:mRNA binding"/>
    <property type="evidence" value="ECO:0007669"/>
    <property type="project" value="TreeGrafter"/>
</dbReference>
<dbReference type="InterPro" id="IPR002058">
    <property type="entry name" value="PAP_assoc"/>
</dbReference>
<dbReference type="Gene3D" id="1.10.1410.10">
    <property type="match status" value="1"/>
</dbReference>
<gene>
    <name evidence="6" type="ORF">DTER00134_LOCUS17757</name>
</gene>
<dbReference type="Pfam" id="PF03828">
    <property type="entry name" value="PAP_assoc"/>
    <property type="match status" value="1"/>
</dbReference>
<proteinExistence type="predicted"/>
<feature type="compositionally biased region" description="Low complexity" evidence="3">
    <location>
        <begin position="48"/>
        <end position="67"/>
    </location>
</feature>
<dbReference type="Gene3D" id="3.30.460.10">
    <property type="entry name" value="Beta Polymerase, domain 2"/>
    <property type="match status" value="1"/>
</dbReference>
<feature type="domain" description="Poly(A) RNA polymerase mitochondrial-like central palm" evidence="5">
    <location>
        <begin position="173"/>
        <end position="316"/>
    </location>
</feature>
<dbReference type="SUPFAM" id="SSF81631">
    <property type="entry name" value="PAP/OAS1 substrate-binding domain"/>
    <property type="match status" value="1"/>
</dbReference>
<dbReference type="GO" id="GO:0005730">
    <property type="term" value="C:nucleolus"/>
    <property type="evidence" value="ECO:0007669"/>
    <property type="project" value="TreeGrafter"/>
</dbReference>
<reference evidence="6" key="1">
    <citation type="submission" date="2021-01" db="EMBL/GenBank/DDBJ databases">
        <authorList>
            <person name="Corre E."/>
            <person name="Pelletier E."/>
            <person name="Niang G."/>
            <person name="Scheremetjew M."/>
            <person name="Finn R."/>
            <person name="Kale V."/>
            <person name="Holt S."/>
            <person name="Cochrane G."/>
            <person name="Meng A."/>
            <person name="Brown T."/>
            <person name="Cohen L."/>
        </authorList>
    </citation>
    <scope>NUCLEOTIDE SEQUENCE</scope>
    <source>
        <strain evidence="6">CCMP1320</strain>
    </source>
</reference>
<feature type="compositionally biased region" description="Acidic residues" evidence="3">
    <location>
        <begin position="534"/>
        <end position="544"/>
    </location>
</feature>
<dbReference type="Pfam" id="PF22600">
    <property type="entry name" value="MTPAP-like_central"/>
    <property type="match status" value="1"/>
</dbReference>
<dbReference type="GO" id="GO:1990817">
    <property type="term" value="F:poly(A) RNA polymerase activity"/>
    <property type="evidence" value="ECO:0007669"/>
    <property type="project" value="InterPro"/>
</dbReference>
<protein>
    <recommendedName>
        <fullName evidence="7">Polymerase nucleotidyl transferase domain-containing protein</fullName>
    </recommendedName>
</protein>
<accession>A0A7S3VSE0</accession>
<dbReference type="GO" id="GO:0031123">
    <property type="term" value="P:RNA 3'-end processing"/>
    <property type="evidence" value="ECO:0007669"/>
    <property type="project" value="TreeGrafter"/>
</dbReference>
<dbReference type="GO" id="GO:0043634">
    <property type="term" value="P:polyadenylation-dependent ncRNA catabolic process"/>
    <property type="evidence" value="ECO:0007669"/>
    <property type="project" value="TreeGrafter"/>
</dbReference>
<dbReference type="InterPro" id="IPR045862">
    <property type="entry name" value="Trf4-like"/>
</dbReference>
<dbReference type="SUPFAM" id="SSF81301">
    <property type="entry name" value="Nucleotidyltransferase"/>
    <property type="match status" value="1"/>
</dbReference>
<dbReference type="PANTHER" id="PTHR23092:SF15">
    <property type="entry name" value="INACTIVE NON-CANONICAL POLY(A) RNA POLYMERASE PROTEIN TRF4-2-RELATED"/>
    <property type="match status" value="1"/>
</dbReference>
<feature type="region of interest" description="Disordered" evidence="3">
    <location>
        <begin position="48"/>
        <end position="69"/>
    </location>
</feature>
<evidence type="ECO:0000256" key="3">
    <source>
        <dbReference type="SAM" id="MobiDB-lite"/>
    </source>
</evidence>
<dbReference type="InterPro" id="IPR054708">
    <property type="entry name" value="MTPAP-like_central"/>
</dbReference>
<feature type="compositionally biased region" description="Polar residues" evidence="3">
    <location>
        <begin position="129"/>
        <end position="144"/>
    </location>
</feature>